<dbReference type="STRING" id="74557.A0A1V9ZW69"/>
<feature type="repeat" description="TPR" evidence="1">
    <location>
        <begin position="541"/>
        <end position="574"/>
    </location>
</feature>
<dbReference type="OrthoDB" id="77771at2759"/>
<sequence>MPIAHSLSTRGLLPSRSSPTKAEVSSQHDSNTKEISSVTGFLLDLVDKATKNKDNLATAASKVVEARQWRGLVMPRTNVKIRHPSTSTIMTSPFDMDNDIGKDAPAIIDLLISKRYSVEAQLTGIGQLLRRLRNDDAQTYQNFSDQGGLTLLLLAMREFRYHAPLQVEIAHCLSLFCKYSEEYVAILHKEYPLPLIAKTMAIHPTDEQIQLHLSVVQDSLRNFTEDDVPNIAYYDNRRPMYPGPSTLPRDPTPGINPQQRAPIWLPPDSVCSKHHEAFDLENGSTFALNSKCTRLAGQSRIPTTSNSPLRRVLSTPKMPHLSADFAFDRAQSPVEVELPRVMTVPLPPKLSLDNFPHTASRGMRPHHEPVIATKFHPPSLSAYKATPLFVEPAALATRLGVPFTPDKPTIRPVSKKRRNTSVPSLSSSISIPALPPKPQPEKPKYRPNSLQEHHAAMTIQRYFRRNLCSPATRDSVQSTTTTENRDELDEAMATRDENMAKLRAIQAHFCKGLDHQQAGNWEVAEECYVQSLELHCHVEFASVHVNLGSAHLSQGQYAKAQELFVRALEIAPNNVAALYNLSLSLWHQGCLEDTVSSLAKVLTLEPSHSKAIYALHVLKTQIASNISSI</sequence>
<gene>
    <name evidence="3" type="ORF">THRCLA_05560</name>
</gene>
<dbReference type="Gene3D" id="1.25.40.10">
    <property type="entry name" value="Tetratricopeptide repeat domain"/>
    <property type="match status" value="1"/>
</dbReference>
<name>A0A1V9ZW69_9STRA</name>
<dbReference type="PANTHER" id="PTHR44998">
    <property type="match status" value="1"/>
</dbReference>
<proteinExistence type="predicted"/>
<protein>
    <submittedName>
        <fullName evidence="3">Uncharacterized protein</fullName>
    </submittedName>
</protein>
<evidence type="ECO:0000256" key="1">
    <source>
        <dbReference type="PROSITE-ProRule" id="PRU00339"/>
    </source>
</evidence>
<dbReference type="SMART" id="SM00028">
    <property type="entry name" value="TPR"/>
    <property type="match status" value="3"/>
</dbReference>
<keyword evidence="4" id="KW-1185">Reference proteome</keyword>
<dbReference type="AlphaFoldDB" id="A0A1V9ZW69"/>
<dbReference type="PROSITE" id="PS50293">
    <property type="entry name" value="TPR_REGION"/>
    <property type="match status" value="1"/>
</dbReference>
<evidence type="ECO:0000313" key="3">
    <source>
        <dbReference type="EMBL" id="OQS02040.1"/>
    </source>
</evidence>
<dbReference type="EMBL" id="JNBS01001285">
    <property type="protein sequence ID" value="OQS02040.1"/>
    <property type="molecule type" value="Genomic_DNA"/>
</dbReference>
<dbReference type="InterPro" id="IPR011990">
    <property type="entry name" value="TPR-like_helical_dom_sf"/>
</dbReference>
<organism evidence="3 4">
    <name type="scientific">Thraustotheca clavata</name>
    <dbReference type="NCBI Taxonomy" id="74557"/>
    <lineage>
        <taxon>Eukaryota</taxon>
        <taxon>Sar</taxon>
        <taxon>Stramenopiles</taxon>
        <taxon>Oomycota</taxon>
        <taxon>Saprolegniomycetes</taxon>
        <taxon>Saprolegniales</taxon>
        <taxon>Achlyaceae</taxon>
        <taxon>Thraustotheca</taxon>
    </lineage>
</organism>
<keyword evidence="1" id="KW-0802">TPR repeat</keyword>
<dbReference type="PROSITE" id="PS50005">
    <property type="entry name" value="TPR"/>
    <property type="match status" value="1"/>
</dbReference>
<feature type="region of interest" description="Disordered" evidence="2">
    <location>
        <begin position="407"/>
        <end position="448"/>
    </location>
</feature>
<comment type="caution">
    <text evidence="3">The sequence shown here is derived from an EMBL/GenBank/DDBJ whole genome shotgun (WGS) entry which is preliminary data.</text>
</comment>
<evidence type="ECO:0000256" key="2">
    <source>
        <dbReference type="SAM" id="MobiDB-lite"/>
    </source>
</evidence>
<feature type="region of interest" description="Disordered" evidence="2">
    <location>
        <begin position="1"/>
        <end position="31"/>
    </location>
</feature>
<dbReference type="InterPro" id="IPR019734">
    <property type="entry name" value="TPR_rpt"/>
</dbReference>
<dbReference type="PANTHER" id="PTHR44998:SF1">
    <property type="entry name" value="UDP-N-ACETYLGLUCOSAMINE--PEPTIDE N-ACETYLGLUCOSAMINYLTRANSFERASE 110 KDA SUBUNIT"/>
    <property type="match status" value="1"/>
</dbReference>
<feature type="compositionally biased region" description="Low complexity" evidence="2">
    <location>
        <begin position="423"/>
        <end position="432"/>
    </location>
</feature>
<dbReference type="Pfam" id="PF13424">
    <property type="entry name" value="TPR_12"/>
    <property type="match status" value="1"/>
</dbReference>
<dbReference type="Proteomes" id="UP000243217">
    <property type="component" value="Unassembled WGS sequence"/>
</dbReference>
<accession>A0A1V9ZW69</accession>
<dbReference type="SUPFAM" id="SSF48452">
    <property type="entry name" value="TPR-like"/>
    <property type="match status" value="1"/>
</dbReference>
<evidence type="ECO:0000313" key="4">
    <source>
        <dbReference type="Proteomes" id="UP000243217"/>
    </source>
</evidence>
<reference evidence="3 4" key="1">
    <citation type="journal article" date="2014" name="Genome Biol. Evol.">
        <title>The secreted proteins of Achlya hypogyna and Thraustotheca clavata identify the ancestral oomycete secretome and reveal gene acquisitions by horizontal gene transfer.</title>
        <authorList>
            <person name="Misner I."/>
            <person name="Blouin N."/>
            <person name="Leonard G."/>
            <person name="Richards T.A."/>
            <person name="Lane C.E."/>
        </authorList>
    </citation>
    <scope>NUCLEOTIDE SEQUENCE [LARGE SCALE GENOMIC DNA]</scope>
    <source>
        <strain evidence="3 4">ATCC 34112</strain>
    </source>
</reference>
<feature type="compositionally biased region" description="Polar residues" evidence="2">
    <location>
        <begin position="15"/>
        <end position="31"/>
    </location>
</feature>